<proteinExistence type="predicted"/>
<dbReference type="RefSeq" id="WP_127189017.1">
    <property type="nucleotide sequence ID" value="NZ_RZNJ01000004.1"/>
</dbReference>
<dbReference type="EMBL" id="RZNJ01000004">
    <property type="protein sequence ID" value="RUT30236.1"/>
    <property type="molecule type" value="Genomic_DNA"/>
</dbReference>
<reference evidence="1 2" key="1">
    <citation type="journal article" date="2016" name="Int. J. Syst. Evol. Microbiol.">
        <title>Arsenicitalea aurantiaca gen. nov., sp. nov., a new member of the family Hyphomicrobiaceae, isolated from high-arsenic sediment.</title>
        <authorList>
            <person name="Mu Y."/>
            <person name="Zhou L."/>
            <person name="Zeng X.C."/>
            <person name="Liu L."/>
            <person name="Pan Y."/>
            <person name="Chen X."/>
            <person name="Wang J."/>
            <person name="Li S."/>
            <person name="Li W.J."/>
            <person name="Wang Y."/>
        </authorList>
    </citation>
    <scope>NUCLEOTIDE SEQUENCE [LARGE SCALE GENOMIC DNA]</scope>
    <source>
        <strain evidence="1 2">42-50</strain>
    </source>
</reference>
<dbReference type="InterPro" id="IPR008183">
    <property type="entry name" value="Aldose_1/G6P_1-epimerase"/>
</dbReference>
<accession>A0A433X839</accession>
<evidence type="ECO:0000313" key="2">
    <source>
        <dbReference type="Proteomes" id="UP000281547"/>
    </source>
</evidence>
<dbReference type="Gene3D" id="2.70.98.10">
    <property type="match status" value="1"/>
</dbReference>
<organism evidence="1 2">
    <name type="scientific">Arsenicitalea aurantiaca</name>
    <dbReference type="NCBI Taxonomy" id="1783274"/>
    <lineage>
        <taxon>Bacteria</taxon>
        <taxon>Pseudomonadati</taxon>
        <taxon>Pseudomonadota</taxon>
        <taxon>Alphaproteobacteria</taxon>
        <taxon>Hyphomicrobiales</taxon>
        <taxon>Devosiaceae</taxon>
        <taxon>Arsenicitalea</taxon>
    </lineage>
</organism>
<sequence length="286" mass="31056">MRIANDELSVEISPLGAELQSITGADGAEWLWHGDETFWKGRAPLLFPVVGKSPAGHVSIAGERFPMAPHGFTRTAVFAPLIADKTRCSFVLSDTEATRQSFPFAFALTVTHALEGRTLATEVVIENRDAVPMPFGFGFHPALRWPLPGSEGRLHRVTLESGGAPEMRRVDGEGLLRRGHIYPSPFVKGVLEPRHAHFAEDAMIFPDGAGPGLVFSAEGGRRVRCGSENLPDLALWTKPDAPFLCIEPWHGTAPEAGTGDALEDRPNTILLPPGETARFAMQMTFD</sequence>
<name>A0A433X839_9HYPH</name>
<dbReference type="OrthoDB" id="9795355at2"/>
<dbReference type="GO" id="GO:0005975">
    <property type="term" value="P:carbohydrate metabolic process"/>
    <property type="evidence" value="ECO:0007669"/>
    <property type="project" value="InterPro"/>
</dbReference>
<dbReference type="Pfam" id="PF01263">
    <property type="entry name" value="Aldose_epim"/>
    <property type="match status" value="1"/>
</dbReference>
<dbReference type="GO" id="GO:0016853">
    <property type="term" value="F:isomerase activity"/>
    <property type="evidence" value="ECO:0007669"/>
    <property type="project" value="InterPro"/>
</dbReference>
<comment type="caution">
    <text evidence="1">The sequence shown here is derived from an EMBL/GenBank/DDBJ whole genome shotgun (WGS) entry which is preliminary data.</text>
</comment>
<dbReference type="GO" id="GO:0030246">
    <property type="term" value="F:carbohydrate binding"/>
    <property type="evidence" value="ECO:0007669"/>
    <property type="project" value="InterPro"/>
</dbReference>
<evidence type="ECO:0000313" key="1">
    <source>
        <dbReference type="EMBL" id="RUT30236.1"/>
    </source>
</evidence>
<dbReference type="Proteomes" id="UP000281547">
    <property type="component" value="Unassembled WGS sequence"/>
</dbReference>
<keyword evidence="2" id="KW-1185">Reference proteome</keyword>
<dbReference type="InterPro" id="IPR037481">
    <property type="entry name" value="LacX"/>
</dbReference>
<dbReference type="CDD" id="cd09024">
    <property type="entry name" value="Aldose_epim_lacX"/>
    <property type="match status" value="1"/>
</dbReference>
<dbReference type="InterPro" id="IPR014718">
    <property type="entry name" value="GH-type_carb-bd"/>
</dbReference>
<dbReference type="AlphaFoldDB" id="A0A433X839"/>
<gene>
    <name evidence="1" type="ORF">EMQ25_13045</name>
</gene>
<protein>
    <submittedName>
        <fullName evidence="1">Aldose 1-epimerase family protein</fullName>
    </submittedName>
</protein>
<dbReference type="SUPFAM" id="SSF74650">
    <property type="entry name" value="Galactose mutarotase-like"/>
    <property type="match status" value="1"/>
</dbReference>
<dbReference type="InterPro" id="IPR011013">
    <property type="entry name" value="Gal_mutarotase_sf_dom"/>
</dbReference>